<accession>A0ABS5NXD1</accession>
<dbReference type="InterPro" id="IPR017853">
    <property type="entry name" value="GH"/>
</dbReference>
<dbReference type="EMBL" id="JAGYPM010000004">
    <property type="protein sequence ID" value="MBS4192457.1"/>
    <property type="molecule type" value="Genomic_DNA"/>
</dbReference>
<dbReference type="Pfam" id="PF19200">
    <property type="entry name" value="MupG_N"/>
    <property type="match status" value="1"/>
</dbReference>
<dbReference type="InterPro" id="IPR043894">
    <property type="entry name" value="MupG_C"/>
</dbReference>
<keyword evidence="4" id="KW-1185">Reference proteome</keyword>
<feature type="domain" description="6-phospho-N-acetylmuramidase N-terminal" evidence="2">
    <location>
        <begin position="6"/>
        <end position="231"/>
    </location>
</feature>
<sequence>MNIKGGVSFYHSNESDIDKIIFYLNMAKEFGLDEVFTSFQFGKIEEVLKVVSKCRDLGLKIVADINHKMFNEFCKDLKDIRIFKDFGLSGIRLDYGFSLEEIAEMTWNEKDLQIGINALLSKEEQSIFKSMPTNHSQLFASFNYYPRIESGISLEFLMDQSHFFNQYNIPIRSFIAGEAFKRGPIFAGLPTVEYHRKSFAPSSSSFYKLVGGIDVVYIGDPFISKQELSLFTKSLAEQDIWIKLVPAKDLSKEEKRLLIDIPHVLRRDESEWVYRSSAGRILAEEKNFMIVNRGESQARRRGSITIDNQLYDRYMGELQIIKTDLPPDERVNVVARIVDEDMYILDYLTGGTKIRFYM</sequence>
<evidence type="ECO:0000259" key="2">
    <source>
        <dbReference type="Pfam" id="PF19200"/>
    </source>
</evidence>
<protein>
    <submittedName>
        <fullName evidence="3">DUF871 domain-containing protein</fullName>
    </submittedName>
</protein>
<dbReference type="InterPro" id="IPR013785">
    <property type="entry name" value="Aldolase_TIM"/>
</dbReference>
<dbReference type="Gene3D" id="2.40.100.10">
    <property type="entry name" value="Cyclophilin-like"/>
    <property type="match status" value="1"/>
</dbReference>
<dbReference type="Proteomes" id="UP000681027">
    <property type="component" value="Unassembled WGS sequence"/>
</dbReference>
<reference evidence="3 4" key="1">
    <citation type="submission" date="2021-05" db="EMBL/GenBank/DDBJ databases">
        <title>Novel Bacillus species.</title>
        <authorList>
            <person name="Liu G."/>
        </authorList>
    </citation>
    <scope>NUCLEOTIDE SEQUENCE [LARGE SCALE GENOMIC DNA]</scope>
    <source>
        <strain evidence="3 4">FJAT-49705</strain>
    </source>
</reference>
<name>A0ABS5NXD1_9BACI</name>
<dbReference type="InterPro" id="IPR029000">
    <property type="entry name" value="Cyclophilin-like_dom_sf"/>
</dbReference>
<dbReference type="PANTHER" id="PTHR38435:SF2">
    <property type="entry name" value="DUF871 DOMAIN-CONTAINING PROTEIN"/>
    <property type="match status" value="1"/>
</dbReference>
<feature type="domain" description="6-phospho-N-acetylmuramidase C-terminal" evidence="1">
    <location>
        <begin position="242"/>
        <end position="356"/>
    </location>
</feature>
<dbReference type="InterPro" id="IPR043797">
    <property type="entry name" value="MupG_N"/>
</dbReference>
<comment type="caution">
    <text evidence="3">The sequence shown here is derived from an EMBL/GenBank/DDBJ whole genome shotgun (WGS) entry which is preliminary data.</text>
</comment>
<proteinExistence type="predicted"/>
<evidence type="ECO:0000259" key="1">
    <source>
        <dbReference type="Pfam" id="PF05913"/>
    </source>
</evidence>
<dbReference type="PANTHER" id="PTHR38435">
    <property type="match status" value="1"/>
</dbReference>
<dbReference type="SUPFAM" id="SSF50891">
    <property type="entry name" value="Cyclophilin-like"/>
    <property type="match status" value="1"/>
</dbReference>
<evidence type="ECO:0000313" key="4">
    <source>
        <dbReference type="Proteomes" id="UP000681027"/>
    </source>
</evidence>
<dbReference type="RefSeq" id="WP_213103857.1">
    <property type="nucleotide sequence ID" value="NZ_JAGYPM010000004.1"/>
</dbReference>
<dbReference type="Pfam" id="PF05913">
    <property type="entry name" value="MupG_C"/>
    <property type="match status" value="1"/>
</dbReference>
<gene>
    <name evidence="3" type="ORF">KHA94_20075</name>
</gene>
<organism evidence="3 4">
    <name type="scientific">Cytobacillus citreus</name>
    <dbReference type="NCBI Taxonomy" id="2833586"/>
    <lineage>
        <taxon>Bacteria</taxon>
        <taxon>Bacillati</taxon>
        <taxon>Bacillota</taxon>
        <taxon>Bacilli</taxon>
        <taxon>Bacillales</taxon>
        <taxon>Bacillaceae</taxon>
        <taxon>Cytobacillus</taxon>
    </lineage>
</organism>
<dbReference type="Gene3D" id="3.20.20.70">
    <property type="entry name" value="Aldolase class I"/>
    <property type="match status" value="1"/>
</dbReference>
<evidence type="ECO:0000313" key="3">
    <source>
        <dbReference type="EMBL" id="MBS4192457.1"/>
    </source>
</evidence>
<dbReference type="SUPFAM" id="SSF51445">
    <property type="entry name" value="(Trans)glycosidases"/>
    <property type="match status" value="1"/>
</dbReference>
<dbReference type="InterPro" id="IPR008589">
    <property type="entry name" value="MupG"/>
</dbReference>